<protein>
    <submittedName>
        <fullName evidence="3">PAP2 superfamily C-terminal</fullName>
    </submittedName>
</protein>
<keyword evidence="1" id="KW-0812">Transmembrane</keyword>
<feature type="domain" description="Sphingomyelin synthase-like" evidence="2">
    <location>
        <begin position="181"/>
        <end position="248"/>
    </location>
</feature>
<keyword evidence="1" id="KW-0472">Membrane</keyword>
<dbReference type="Proteomes" id="UP000602510">
    <property type="component" value="Unassembled WGS sequence"/>
</dbReference>
<evidence type="ECO:0000313" key="4">
    <source>
        <dbReference type="Proteomes" id="UP000602510"/>
    </source>
</evidence>
<feature type="transmembrane region" description="Helical" evidence="1">
    <location>
        <begin position="50"/>
        <end position="76"/>
    </location>
</feature>
<sequence length="318" mass="35743">MAGPVDTWGSLDDRNTVLIAHINSTPVTVGGGRSRRHWCDSVDYRKVASFVLFALYMVTNVGFGVKGWVTFFMLIFEPDQHRSRATSAGGGGGRHLTAIYRYFLLRPVPRALSRGRLLTRHDGPRKNFVAMSLASVFSVNTDFYLHVPPTMPLRDLGITQTPEHGLHSKWRPVGDILTAANTNSAVLLYLRTLARNFAGRTASKIRRVCRMTCLMSFGALCIAGHKRHTVDVVLGLIISTLVFFHFEHSWTPLCFQVPNELLPVGELQRIYGSQFWKRFSMDVSDDALSEPDDTKVDEEVHRLLRTSPSTRNQVQLIC</sequence>
<reference evidence="3" key="1">
    <citation type="submission" date="2020-04" db="EMBL/GenBank/DDBJ databases">
        <title>Hybrid Assembly of Korean Phytophthora infestans isolates.</title>
        <authorList>
            <person name="Prokchorchik M."/>
            <person name="Lee Y."/>
            <person name="Seo J."/>
            <person name="Cho J.-H."/>
            <person name="Park Y.-E."/>
            <person name="Jang D.-C."/>
            <person name="Im J.-S."/>
            <person name="Choi J.-G."/>
            <person name="Park H.-J."/>
            <person name="Lee G.-B."/>
            <person name="Lee Y.-G."/>
            <person name="Hong S.-Y."/>
            <person name="Cho K."/>
            <person name="Sohn K.H."/>
        </authorList>
    </citation>
    <scope>NUCLEOTIDE SEQUENCE</scope>
    <source>
        <strain evidence="3">KR_1_A1</strain>
    </source>
</reference>
<evidence type="ECO:0000256" key="1">
    <source>
        <dbReference type="SAM" id="Phobius"/>
    </source>
</evidence>
<accession>A0A833RZE3</accession>
<dbReference type="EMBL" id="WSZM01000772">
    <property type="protein sequence ID" value="KAF4029761.1"/>
    <property type="molecule type" value="Genomic_DNA"/>
</dbReference>
<evidence type="ECO:0000259" key="2">
    <source>
        <dbReference type="Pfam" id="PF14360"/>
    </source>
</evidence>
<keyword evidence="1" id="KW-1133">Transmembrane helix</keyword>
<evidence type="ECO:0000313" key="3">
    <source>
        <dbReference type="EMBL" id="KAF4029761.1"/>
    </source>
</evidence>
<gene>
    <name evidence="3" type="ORF">GN244_ATG18493</name>
</gene>
<comment type="caution">
    <text evidence="3">The sequence shown here is derived from an EMBL/GenBank/DDBJ whole genome shotgun (WGS) entry which is preliminary data.</text>
</comment>
<dbReference type="InterPro" id="IPR025749">
    <property type="entry name" value="Sphingomyelin_synth-like_dom"/>
</dbReference>
<proteinExistence type="predicted"/>
<name>A0A833RZE3_PHYIN</name>
<organism evidence="3 4">
    <name type="scientific">Phytophthora infestans</name>
    <name type="common">Potato late blight agent</name>
    <name type="synonym">Botrytis infestans</name>
    <dbReference type="NCBI Taxonomy" id="4787"/>
    <lineage>
        <taxon>Eukaryota</taxon>
        <taxon>Sar</taxon>
        <taxon>Stramenopiles</taxon>
        <taxon>Oomycota</taxon>
        <taxon>Peronosporomycetes</taxon>
        <taxon>Peronosporales</taxon>
        <taxon>Peronosporaceae</taxon>
        <taxon>Phytophthora</taxon>
    </lineage>
</organism>
<dbReference type="AlphaFoldDB" id="A0A833RZE3"/>
<keyword evidence="4" id="KW-1185">Reference proteome</keyword>
<dbReference type="Pfam" id="PF14360">
    <property type="entry name" value="PAP2_C"/>
    <property type="match status" value="1"/>
</dbReference>